<evidence type="ECO:0000313" key="2">
    <source>
        <dbReference type="EMBL" id="KMP07534.1"/>
    </source>
</evidence>
<proteinExistence type="predicted"/>
<evidence type="ECO:0000313" key="3">
    <source>
        <dbReference type="Proteomes" id="UP000054565"/>
    </source>
</evidence>
<dbReference type="Proteomes" id="UP000054565">
    <property type="component" value="Unassembled WGS sequence"/>
</dbReference>
<feature type="region of interest" description="Disordered" evidence="1">
    <location>
        <begin position="1"/>
        <end position="20"/>
    </location>
</feature>
<gene>
    <name evidence="2" type="ORF">CIRG_07215</name>
</gene>
<evidence type="ECO:0000256" key="1">
    <source>
        <dbReference type="SAM" id="MobiDB-lite"/>
    </source>
</evidence>
<name>A0A0J6YKB9_COCIT</name>
<sequence>MKPWAPQEEGSEENENHEVDANKATKFKLITGSQVRFFRREGLVVQSGQSSIRRLVALTTRPSRVRTLERANEFRRRKIPPGVFIALNCPDTRGFQCELFAIFSSLHIAFSSVF</sequence>
<reference evidence="3" key="1">
    <citation type="journal article" date="2010" name="Genome Res.">
        <title>Population genomic sequencing of Coccidioides fungi reveals recent hybridization and transposon control.</title>
        <authorList>
            <person name="Neafsey D.E."/>
            <person name="Barker B.M."/>
            <person name="Sharpton T.J."/>
            <person name="Stajich J.E."/>
            <person name="Park D.J."/>
            <person name="Whiston E."/>
            <person name="Hung C.-Y."/>
            <person name="McMahan C."/>
            <person name="White J."/>
            <person name="Sykes S."/>
            <person name="Heiman D."/>
            <person name="Young S."/>
            <person name="Zeng Q."/>
            <person name="Abouelleil A."/>
            <person name="Aftuck L."/>
            <person name="Bessette D."/>
            <person name="Brown A."/>
            <person name="FitzGerald M."/>
            <person name="Lui A."/>
            <person name="Macdonald J.P."/>
            <person name="Priest M."/>
            <person name="Orbach M.J."/>
            <person name="Galgiani J.N."/>
            <person name="Kirkland T.N."/>
            <person name="Cole G.T."/>
            <person name="Birren B.W."/>
            <person name="Henn M.R."/>
            <person name="Taylor J.W."/>
            <person name="Rounsley S.D."/>
        </authorList>
    </citation>
    <scope>NUCLEOTIDE SEQUENCE [LARGE SCALE GENOMIC DNA]</scope>
    <source>
        <strain evidence="3">RMSCC 2394</strain>
    </source>
</reference>
<accession>A0A0J6YKB9</accession>
<dbReference type="EMBL" id="DS028097">
    <property type="protein sequence ID" value="KMP07534.1"/>
    <property type="molecule type" value="Genomic_DNA"/>
</dbReference>
<protein>
    <submittedName>
        <fullName evidence="2">Uncharacterized protein</fullName>
    </submittedName>
</protein>
<organism evidence="2 3">
    <name type="scientific">Coccidioides immitis RMSCC 2394</name>
    <dbReference type="NCBI Taxonomy" id="404692"/>
    <lineage>
        <taxon>Eukaryota</taxon>
        <taxon>Fungi</taxon>
        <taxon>Dikarya</taxon>
        <taxon>Ascomycota</taxon>
        <taxon>Pezizomycotina</taxon>
        <taxon>Eurotiomycetes</taxon>
        <taxon>Eurotiomycetidae</taxon>
        <taxon>Onygenales</taxon>
        <taxon>Onygenaceae</taxon>
        <taxon>Coccidioides</taxon>
    </lineage>
</organism>
<dbReference type="AlphaFoldDB" id="A0A0J6YKB9"/>